<keyword evidence="1" id="KW-0328">Glycosyltransferase</keyword>
<dbReference type="InterPro" id="IPR002201">
    <property type="entry name" value="Glyco_trans_9"/>
</dbReference>
<name>A0A7C2ZFJ5_9AQUI</name>
<dbReference type="AlphaFoldDB" id="A0A7C2ZFJ5"/>
<evidence type="ECO:0000256" key="1">
    <source>
        <dbReference type="ARBA" id="ARBA00022676"/>
    </source>
</evidence>
<sequence length="311" mass="35700">MDRKALIVRLSSLGDVVLTSCLIDPLLELGYKPYLLTFRPYGEVFLEDPRLEVLQVEKEELFSKENLNRLKGFDLYLDMHKNLRTLLLRLRLGGTWKSYKKHSLRRRLAIYFKTFRKDYSVVYAYLQTIGYKTGNPKIILSEERLKTWKKKLGDRYVCIGPGARYEKKRYPYFDRVAELFEREGYKVVFVGDEKDRNLCKNWTGINLCGALSLLDVLAVIKGAMLFIGNDSGLLHMARAVGTKAVQIYGGTHPTFGFALSKEEGIYLLKDLDCQPCDLHGKGKCRLGGYPFPCLQIEPEMVFKKALSLLPS</sequence>
<dbReference type="CDD" id="cd03789">
    <property type="entry name" value="GT9_LPS_heptosyltransferase"/>
    <property type="match status" value="1"/>
</dbReference>
<dbReference type="Gene3D" id="3.40.50.2000">
    <property type="entry name" value="Glycogen Phosphorylase B"/>
    <property type="match status" value="2"/>
</dbReference>
<dbReference type="PANTHER" id="PTHR30160">
    <property type="entry name" value="TETRAACYLDISACCHARIDE 4'-KINASE-RELATED"/>
    <property type="match status" value="1"/>
</dbReference>
<organism evidence="3">
    <name type="scientific">Hydrogenobacter sp</name>
    <dbReference type="NCBI Taxonomy" id="2152829"/>
    <lineage>
        <taxon>Bacteria</taxon>
        <taxon>Pseudomonadati</taxon>
        <taxon>Aquificota</taxon>
        <taxon>Aquificia</taxon>
        <taxon>Aquificales</taxon>
        <taxon>Aquificaceae</taxon>
        <taxon>Hydrogenobacter</taxon>
    </lineage>
</organism>
<dbReference type="GO" id="GO:0005829">
    <property type="term" value="C:cytosol"/>
    <property type="evidence" value="ECO:0007669"/>
    <property type="project" value="TreeGrafter"/>
</dbReference>
<dbReference type="PANTHER" id="PTHR30160:SF1">
    <property type="entry name" value="LIPOPOLYSACCHARIDE 1,2-N-ACETYLGLUCOSAMINETRANSFERASE-RELATED"/>
    <property type="match status" value="1"/>
</dbReference>
<dbReference type="InterPro" id="IPR051199">
    <property type="entry name" value="LPS_LOS_Heptosyltrfase"/>
</dbReference>
<comment type="caution">
    <text evidence="3">The sequence shown here is derived from an EMBL/GenBank/DDBJ whole genome shotgun (WGS) entry which is preliminary data.</text>
</comment>
<dbReference type="GO" id="GO:0008713">
    <property type="term" value="F:ADP-heptose-lipopolysaccharide heptosyltransferase activity"/>
    <property type="evidence" value="ECO:0007669"/>
    <property type="project" value="TreeGrafter"/>
</dbReference>
<reference evidence="3" key="1">
    <citation type="journal article" date="2020" name="mSystems">
        <title>Genome- and Community-Level Interaction Insights into Carbon Utilization and Element Cycling Functions of Hydrothermarchaeota in Hydrothermal Sediment.</title>
        <authorList>
            <person name="Zhou Z."/>
            <person name="Liu Y."/>
            <person name="Xu W."/>
            <person name="Pan J."/>
            <person name="Luo Z.H."/>
            <person name="Li M."/>
        </authorList>
    </citation>
    <scope>NUCLEOTIDE SEQUENCE [LARGE SCALE GENOMIC DNA]</scope>
    <source>
        <strain evidence="3">SpSt-132</strain>
    </source>
</reference>
<proteinExistence type="predicted"/>
<dbReference type="GO" id="GO:0009244">
    <property type="term" value="P:lipopolysaccharide core region biosynthetic process"/>
    <property type="evidence" value="ECO:0007669"/>
    <property type="project" value="TreeGrafter"/>
</dbReference>
<evidence type="ECO:0000313" key="3">
    <source>
        <dbReference type="EMBL" id="HEW45246.1"/>
    </source>
</evidence>
<dbReference type="EMBL" id="DSFP01000020">
    <property type="protein sequence ID" value="HEW45246.1"/>
    <property type="molecule type" value="Genomic_DNA"/>
</dbReference>
<dbReference type="SUPFAM" id="SSF53756">
    <property type="entry name" value="UDP-Glycosyltransferase/glycogen phosphorylase"/>
    <property type="match status" value="1"/>
</dbReference>
<protein>
    <submittedName>
        <fullName evidence="3">Glycosyltransferase family 9 protein</fullName>
    </submittedName>
</protein>
<evidence type="ECO:0000256" key="2">
    <source>
        <dbReference type="ARBA" id="ARBA00022679"/>
    </source>
</evidence>
<dbReference type="Pfam" id="PF01075">
    <property type="entry name" value="Glyco_transf_9"/>
    <property type="match status" value="1"/>
</dbReference>
<keyword evidence="2 3" id="KW-0808">Transferase</keyword>
<accession>A0A7C2ZFJ5</accession>
<gene>
    <name evidence="3" type="ORF">ENO47_01035</name>
</gene>